<evidence type="ECO:0000256" key="10">
    <source>
        <dbReference type="RuleBase" id="RU003983"/>
    </source>
</evidence>
<dbReference type="PANTHER" id="PTHR43221">
    <property type="entry name" value="PROTEASE HTPX"/>
    <property type="match status" value="1"/>
</dbReference>
<evidence type="ECO:0000256" key="2">
    <source>
        <dbReference type="ARBA" id="ARBA00022670"/>
    </source>
</evidence>
<dbReference type="InterPro" id="IPR001915">
    <property type="entry name" value="Peptidase_M48"/>
</dbReference>
<accession>A0A1M5HTF4</accession>
<keyword evidence="6 10" id="KW-0862">Zinc</keyword>
<dbReference type="Gene3D" id="3.30.2010.10">
    <property type="entry name" value="Metalloproteases ('zincins'), catalytic domain"/>
    <property type="match status" value="1"/>
</dbReference>
<evidence type="ECO:0000256" key="1">
    <source>
        <dbReference type="ARBA" id="ARBA00022475"/>
    </source>
</evidence>
<protein>
    <submittedName>
        <fullName evidence="13">Zn-dependent protease with chaperone function</fullName>
    </submittedName>
</protein>
<evidence type="ECO:0000259" key="12">
    <source>
        <dbReference type="Pfam" id="PF01435"/>
    </source>
</evidence>
<dbReference type="GO" id="GO:0004222">
    <property type="term" value="F:metalloendopeptidase activity"/>
    <property type="evidence" value="ECO:0007669"/>
    <property type="project" value="InterPro"/>
</dbReference>
<keyword evidence="9" id="KW-0472">Membrane</keyword>
<organism evidence="13 14">
    <name type="scientific">Jatrophihabitans endophyticus</name>
    <dbReference type="NCBI Taxonomy" id="1206085"/>
    <lineage>
        <taxon>Bacteria</taxon>
        <taxon>Bacillati</taxon>
        <taxon>Actinomycetota</taxon>
        <taxon>Actinomycetes</taxon>
        <taxon>Jatrophihabitantales</taxon>
        <taxon>Jatrophihabitantaceae</taxon>
        <taxon>Jatrophihabitans</taxon>
    </lineage>
</organism>
<dbReference type="EMBL" id="FQVU01000002">
    <property type="protein sequence ID" value="SHG19217.1"/>
    <property type="molecule type" value="Genomic_DNA"/>
</dbReference>
<dbReference type="RefSeq" id="WP_073388413.1">
    <property type="nucleotide sequence ID" value="NZ_FQVU01000002.1"/>
</dbReference>
<name>A0A1M5HTF4_9ACTN</name>
<evidence type="ECO:0000256" key="3">
    <source>
        <dbReference type="ARBA" id="ARBA00022692"/>
    </source>
</evidence>
<reference evidence="13 14" key="1">
    <citation type="submission" date="2016-11" db="EMBL/GenBank/DDBJ databases">
        <authorList>
            <person name="Jaros S."/>
            <person name="Januszkiewicz K."/>
            <person name="Wedrychowicz H."/>
        </authorList>
    </citation>
    <scope>NUCLEOTIDE SEQUENCE [LARGE SCALE GENOMIC DNA]</scope>
    <source>
        <strain evidence="13 14">DSM 45627</strain>
    </source>
</reference>
<evidence type="ECO:0000256" key="8">
    <source>
        <dbReference type="ARBA" id="ARBA00023049"/>
    </source>
</evidence>
<keyword evidence="8 10" id="KW-0482">Metalloprotease</keyword>
<keyword evidence="7" id="KW-1133">Transmembrane helix</keyword>
<keyword evidence="2 10" id="KW-0645">Protease</keyword>
<dbReference type="GO" id="GO:0046872">
    <property type="term" value="F:metal ion binding"/>
    <property type="evidence" value="ECO:0007669"/>
    <property type="project" value="UniProtKB-KW"/>
</dbReference>
<dbReference type="Pfam" id="PF01435">
    <property type="entry name" value="Peptidase_M48"/>
    <property type="match status" value="1"/>
</dbReference>
<evidence type="ECO:0000256" key="6">
    <source>
        <dbReference type="ARBA" id="ARBA00022833"/>
    </source>
</evidence>
<keyword evidence="14" id="KW-1185">Reference proteome</keyword>
<feature type="compositionally biased region" description="Low complexity" evidence="11">
    <location>
        <begin position="354"/>
        <end position="363"/>
    </location>
</feature>
<keyword evidence="5 10" id="KW-0378">Hydrolase</keyword>
<evidence type="ECO:0000313" key="14">
    <source>
        <dbReference type="Proteomes" id="UP000186132"/>
    </source>
</evidence>
<evidence type="ECO:0000256" key="9">
    <source>
        <dbReference type="ARBA" id="ARBA00023136"/>
    </source>
</evidence>
<dbReference type="Proteomes" id="UP000186132">
    <property type="component" value="Unassembled WGS sequence"/>
</dbReference>
<dbReference type="GO" id="GO:0006508">
    <property type="term" value="P:proteolysis"/>
    <property type="evidence" value="ECO:0007669"/>
    <property type="project" value="UniProtKB-KW"/>
</dbReference>
<dbReference type="AlphaFoldDB" id="A0A1M5HTF4"/>
<comment type="similarity">
    <text evidence="10">Belongs to the peptidase M48 family.</text>
</comment>
<keyword evidence="4" id="KW-0479">Metal-binding</keyword>
<evidence type="ECO:0000256" key="4">
    <source>
        <dbReference type="ARBA" id="ARBA00022723"/>
    </source>
</evidence>
<evidence type="ECO:0000256" key="5">
    <source>
        <dbReference type="ARBA" id="ARBA00022801"/>
    </source>
</evidence>
<dbReference type="STRING" id="1206085.SAMN05443575_1629"/>
<feature type="domain" description="Peptidase M48" evidence="12">
    <location>
        <begin position="75"/>
        <end position="269"/>
    </location>
</feature>
<dbReference type="InterPro" id="IPR050083">
    <property type="entry name" value="HtpX_protease"/>
</dbReference>
<comment type="cofactor">
    <cofactor evidence="10">
        <name>Zn(2+)</name>
        <dbReference type="ChEBI" id="CHEBI:29105"/>
    </cofactor>
    <text evidence="10">Binds 1 zinc ion per subunit.</text>
</comment>
<keyword evidence="1" id="KW-1003">Cell membrane</keyword>
<evidence type="ECO:0000256" key="7">
    <source>
        <dbReference type="ARBA" id="ARBA00022989"/>
    </source>
</evidence>
<dbReference type="PANTHER" id="PTHR43221:SF3">
    <property type="entry name" value="SLL1280 PROTEIN"/>
    <property type="match status" value="1"/>
</dbReference>
<dbReference type="CDD" id="cd07325">
    <property type="entry name" value="M48_Ste24p_like"/>
    <property type="match status" value="1"/>
</dbReference>
<evidence type="ECO:0000313" key="13">
    <source>
        <dbReference type="EMBL" id="SHG19217.1"/>
    </source>
</evidence>
<feature type="region of interest" description="Disordered" evidence="11">
    <location>
        <begin position="345"/>
        <end position="385"/>
    </location>
</feature>
<proteinExistence type="inferred from homology"/>
<gene>
    <name evidence="13" type="ORF">SAMN05443575_1629</name>
</gene>
<keyword evidence="3" id="KW-0812">Transmembrane</keyword>
<sequence length="385" mass="41732">MTESPDTEPAVDQDGRVVLTGISSRAFEHPADRAALTALRAVPGFDQVIRVASGMLRERQYRLVHLSSSVRVDERQFSRLHELLGEVVTVLDTERPELYVYNDPFPNAITLGVDRPFVAMSSSLYDLLDDDERRFVLGHEVGHALSGHALYQSMLLHLLNLIGSLGWIPASGLALRAIVAALREWQRKAELSGDRAGLLATQDPAAALRLHMKTAGGAHLDQIDADAFLAQAAEYESTGDLRDGVLKLLNTERTTHPFAVVRAAELRRWSESEEYAAILRGQYPRRGDDHTATFGENAREAARSYKQRIDESTDPLITTVRNVGANVGTGFASAADSIADWFARRARPGTDQQDTGGDVPADGAAGGTGTQPPDNEPPAGPPPAS</sequence>
<evidence type="ECO:0000256" key="11">
    <source>
        <dbReference type="SAM" id="MobiDB-lite"/>
    </source>
</evidence>
<feature type="compositionally biased region" description="Pro residues" evidence="11">
    <location>
        <begin position="374"/>
        <end position="385"/>
    </location>
</feature>